<dbReference type="Pfam" id="PF24883">
    <property type="entry name" value="NPHP3_N"/>
    <property type="match status" value="1"/>
</dbReference>
<evidence type="ECO:0000313" key="7">
    <source>
        <dbReference type="Proteomes" id="UP000664203"/>
    </source>
</evidence>
<keyword evidence="7" id="KW-1185">Reference proteome</keyword>
<dbReference type="PROSITE" id="PS50297">
    <property type="entry name" value="ANK_REP_REGION"/>
    <property type="match status" value="1"/>
</dbReference>
<dbReference type="PROSITE" id="PS50088">
    <property type="entry name" value="ANK_REPEAT"/>
    <property type="match status" value="1"/>
</dbReference>
<keyword evidence="1" id="KW-0677">Repeat</keyword>
<dbReference type="InterPro" id="IPR027417">
    <property type="entry name" value="P-loop_NTPase"/>
</dbReference>
<evidence type="ECO:0000259" key="4">
    <source>
        <dbReference type="Pfam" id="PF24809"/>
    </source>
</evidence>
<evidence type="ECO:0000256" key="1">
    <source>
        <dbReference type="ARBA" id="ARBA00022737"/>
    </source>
</evidence>
<proteinExistence type="predicted"/>
<organism evidence="6 7">
    <name type="scientific">Alectoria fallacina</name>
    <dbReference type="NCBI Taxonomy" id="1903189"/>
    <lineage>
        <taxon>Eukaryota</taxon>
        <taxon>Fungi</taxon>
        <taxon>Dikarya</taxon>
        <taxon>Ascomycota</taxon>
        <taxon>Pezizomycotina</taxon>
        <taxon>Lecanoromycetes</taxon>
        <taxon>OSLEUM clade</taxon>
        <taxon>Lecanoromycetidae</taxon>
        <taxon>Lecanorales</taxon>
        <taxon>Lecanorineae</taxon>
        <taxon>Parmeliaceae</taxon>
        <taxon>Alectoria</taxon>
    </lineage>
</organism>
<dbReference type="InterPro" id="IPR002110">
    <property type="entry name" value="Ankyrin_rpt"/>
</dbReference>
<accession>A0A8H3IE54</accession>
<dbReference type="OrthoDB" id="427518at2759"/>
<keyword evidence="2" id="KW-0040">ANK repeat</keyword>
<gene>
    <name evidence="6" type="ORF">ALECFALPRED_000235</name>
</gene>
<evidence type="ECO:0000313" key="6">
    <source>
        <dbReference type="EMBL" id="CAF9917470.1"/>
    </source>
</evidence>
<name>A0A8H3IE54_9LECA</name>
<evidence type="ECO:0008006" key="8">
    <source>
        <dbReference type="Google" id="ProtNLM"/>
    </source>
</evidence>
<evidence type="ECO:0000259" key="5">
    <source>
        <dbReference type="Pfam" id="PF24883"/>
    </source>
</evidence>
<feature type="domain" description="GPI inositol-deacylase winged helix" evidence="3">
    <location>
        <begin position="561"/>
        <end position="635"/>
    </location>
</feature>
<dbReference type="InterPro" id="IPR036770">
    <property type="entry name" value="Ankyrin_rpt-contain_sf"/>
</dbReference>
<dbReference type="SMART" id="SM00248">
    <property type="entry name" value="ANK"/>
    <property type="match status" value="2"/>
</dbReference>
<dbReference type="Pfam" id="PF24809">
    <property type="entry name" value="DUF7708"/>
    <property type="match status" value="1"/>
</dbReference>
<reference evidence="6" key="1">
    <citation type="submission" date="2021-03" db="EMBL/GenBank/DDBJ databases">
        <authorList>
            <person name="Tagirdzhanova G."/>
        </authorList>
    </citation>
    <scope>NUCLEOTIDE SEQUENCE</scope>
</reference>
<dbReference type="SUPFAM" id="SSF52540">
    <property type="entry name" value="P-loop containing nucleoside triphosphate hydrolases"/>
    <property type="match status" value="1"/>
</dbReference>
<dbReference type="PANTHER" id="PTHR10039:SF10">
    <property type="entry name" value="NACHT DOMAIN-CONTAINING PROTEIN"/>
    <property type="match status" value="1"/>
</dbReference>
<dbReference type="AlphaFoldDB" id="A0A8H3IE54"/>
<evidence type="ECO:0000256" key="2">
    <source>
        <dbReference type="PROSITE-ProRule" id="PRU00023"/>
    </source>
</evidence>
<dbReference type="Pfam" id="PF22939">
    <property type="entry name" value="WHD_GPIID"/>
    <property type="match status" value="1"/>
</dbReference>
<dbReference type="InterPro" id="IPR056125">
    <property type="entry name" value="DUF7708"/>
</dbReference>
<dbReference type="Pfam" id="PF12796">
    <property type="entry name" value="Ank_2"/>
    <property type="match status" value="1"/>
</dbReference>
<dbReference type="Gene3D" id="3.40.50.300">
    <property type="entry name" value="P-loop containing nucleotide triphosphate hydrolases"/>
    <property type="match status" value="1"/>
</dbReference>
<feature type="domain" description="DUF7708" evidence="4">
    <location>
        <begin position="70"/>
        <end position="214"/>
    </location>
</feature>
<dbReference type="InterPro" id="IPR054471">
    <property type="entry name" value="GPIID_WHD"/>
</dbReference>
<sequence length="1001" mass="112695">MALAMSKAAPLRPDIKLFQALKDYEAVLSDDQKYSFLHTSRPVSSDVMALTCEIDRQNASRRSRRWGPRLTTFLDSVKGFTAVVDLVIGNTGSPIAGAVWGAVKTAMQAASAFESYFDALSAMLMNVGQSAPRYEKYAILYPASASLRQELCNYFSVVINTCKGAVLFVRKPFVSQALNVLRRPFEDEFGKFQKDLVRFSDAVRDEVSLAAKQQQNIDSVEGARERKESSLFRMTGALFQHEVARQVEENKKRRELRFRSRFLNSCSTYNHETALNQARRKGASSWIFEAKEYKEWKSSNSSSIMLCSGIVGAGKTVLSSSVVEELVVKKVADTSVGYFFCKDDDFQSLKAREIVGSLARQFLSCVPVEAFKELDQNVGDIALSIQQIVMHMLRLLPSNNYYILVLDGLDECEPEEAYQLIETFQNILRSPAHVFKLFWTGRSDLVERTSHRFQSDFHVRISQSNNGPGIARFIEFALDEALENGRLQLRDPQIIIQIQDVLEKEACEMFLWVTFQIDSICRENTDAGILNALEDLPKDLPTTYRRILRQLRDLRSTDPHMGKKVFELITAARRPLTLEELREAISISPGNTTWSAAKLVNDVMKSLSCCGSLVVVDEELSTVHFAHSSVKQYLETRPGNLDIPEYHIEPFSASLSMGQIIVTYLNLDVLQGQLTNASKSPSTSATQDASFLLRASLPHGTRSSSLARKLLKNRKMTGYDVGRDLEKVAGFIRNLKVQPQHANSFLSYAQEQWLFHCQAISCFNDWKWYRLLARLIGGDIRTVELPWTSEDARAMTPHFLDCISHHPTLVLFVYEKLWTQGIAGVYGMRKLFDALSIGVDGDQYYGQNLVDGLANNHARESRPDLMDAVANSSVNAFQLLLDTKPAYVNSIAGEVLDTALHIAAMRGEFGMVKMLLDHGADVDTLNVRYRYMMETAARFSSEQGIPLLVEGTVEAFLSDDLYSSEMKSLLRNSYNRHRKIRRDDEGGKMSRGLLSRVLIGP</sequence>
<dbReference type="Gene3D" id="1.25.40.20">
    <property type="entry name" value="Ankyrin repeat-containing domain"/>
    <property type="match status" value="1"/>
</dbReference>
<feature type="domain" description="Nephrocystin 3-like N-terminal" evidence="5">
    <location>
        <begin position="284"/>
        <end position="442"/>
    </location>
</feature>
<dbReference type="EMBL" id="CAJPDR010000100">
    <property type="protein sequence ID" value="CAF9917470.1"/>
    <property type="molecule type" value="Genomic_DNA"/>
</dbReference>
<feature type="repeat" description="ANK" evidence="2">
    <location>
        <begin position="895"/>
        <end position="927"/>
    </location>
</feature>
<evidence type="ECO:0000259" key="3">
    <source>
        <dbReference type="Pfam" id="PF22939"/>
    </source>
</evidence>
<dbReference type="Proteomes" id="UP000664203">
    <property type="component" value="Unassembled WGS sequence"/>
</dbReference>
<dbReference type="SUPFAM" id="SSF48403">
    <property type="entry name" value="Ankyrin repeat"/>
    <property type="match status" value="1"/>
</dbReference>
<protein>
    <recommendedName>
        <fullName evidence="8">NACHT domain-containing protein</fullName>
    </recommendedName>
</protein>
<dbReference type="InterPro" id="IPR056884">
    <property type="entry name" value="NPHP3-like_N"/>
</dbReference>
<dbReference type="PANTHER" id="PTHR10039">
    <property type="entry name" value="AMELOGENIN"/>
    <property type="match status" value="1"/>
</dbReference>
<comment type="caution">
    <text evidence="6">The sequence shown here is derived from an EMBL/GenBank/DDBJ whole genome shotgun (WGS) entry which is preliminary data.</text>
</comment>